<sequence>MITRIVYKKGDLDGTQDAQVLTYADYLGFHEDARVMLIDGIIYNISPASSTIHQTKQ</sequence>
<dbReference type="Proteomes" id="UP000663623">
    <property type="component" value="Chromosome"/>
</dbReference>
<evidence type="ECO:0000313" key="2">
    <source>
        <dbReference type="Proteomes" id="UP000663623"/>
    </source>
</evidence>
<evidence type="ECO:0000313" key="1">
    <source>
        <dbReference type="EMBL" id="BCS80671.1"/>
    </source>
</evidence>
<gene>
    <name evidence="1" type="ORF">CaldiYA01_06310</name>
</gene>
<accession>A0ABM7NKP0</accession>
<dbReference type="EMBL" id="AP024480">
    <property type="protein sequence ID" value="BCS80671.1"/>
    <property type="molecule type" value="Genomic_DNA"/>
</dbReference>
<protein>
    <submittedName>
        <fullName evidence="1">Uncharacterized protein</fullName>
    </submittedName>
</protein>
<organism evidence="1 2">
    <name type="scientific">Caldicellulosiruptor diazotrophicus</name>
    <dbReference type="NCBI Taxonomy" id="2806205"/>
    <lineage>
        <taxon>Bacteria</taxon>
        <taxon>Bacillati</taxon>
        <taxon>Bacillota</taxon>
        <taxon>Bacillota incertae sedis</taxon>
        <taxon>Caldicellulosiruptorales</taxon>
        <taxon>Caldicellulosiruptoraceae</taxon>
        <taxon>Caldicellulosiruptor</taxon>
    </lineage>
</organism>
<name>A0ABM7NKP0_9FIRM</name>
<proteinExistence type="predicted"/>
<keyword evidence="2" id="KW-1185">Reference proteome</keyword>
<reference evidence="1 2" key="1">
    <citation type="submission" date="2021-02" db="EMBL/GenBank/DDBJ databases">
        <title>Nitrogen-fixing ability and nitrogen fixation related genes of thermophilic fermentative bacteria in the genus Caldicellulosiruptor.</title>
        <authorList>
            <person name="Chen Y."/>
            <person name="Nishihara A."/>
            <person name="Haruta S."/>
        </authorList>
    </citation>
    <scope>NUCLEOTIDE SEQUENCE [LARGE SCALE GENOMIC DNA]</scope>
    <source>
        <strain evidence="1 2">YA01</strain>
    </source>
</reference>